<keyword evidence="3" id="KW-1185">Reference proteome</keyword>
<evidence type="ECO:0000256" key="1">
    <source>
        <dbReference type="SAM" id="Phobius"/>
    </source>
</evidence>
<evidence type="ECO:0000313" key="2">
    <source>
        <dbReference type="EMBL" id="BBY19357.1"/>
    </source>
</evidence>
<dbReference type="AlphaFoldDB" id="A0AAD1ITQ3"/>
<keyword evidence="1" id="KW-1133">Transmembrane helix</keyword>
<dbReference type="EMBL" id="AP022586">
    <property type="protein sequence ID" value="BBY19357.1"/>
    <property type="molecule type" value="Genomic_DNA"/>
</dbReference>
<name>A0AAD1ITQ3_9MYCO</name>
<protein>
    <submittedName>
        <fullName evidence="2">Uncharacterized protein</fullName>
    </submittedName>
</protein>
<feature type="transmembrane region" description="Helical" evidence="1">
    <location>
        <begin position="160"/>
        <end position="180"/>
    </location>
</feature>
<proteinExistence type="predicted"/>
<reference evidence="2 3" key="1">
    <citation type="journal article" date="2019" name="Emerg. Microbes Infect.">
        <title>Comprehensive subspecies identification of 175 nontuberculous mycobacteria species based on 7547 genomic profiles.</title>
        <authorList>
            <person name="Matsumoto Y."/>
            <person name="Kinjo T."/>
            <person name="Motooka D."/>
            <person name="Nabeya D."/>
            <person name="Jung N."/>
            <person name="Uechi K."/>
            <person name="Horii T."/>
            <person name="Iida T."/>
            <person name="Fujita J."/>
            <person name="Nakamura S."/>
        </authorList>
    </citation>
    <scope>NUCLEOTIDE SEQUENCE [LARGE SCALE GENOMIC DNA]</scope>
    <source>
        <strain evidence="2 3">JCM 17423</strain>
    </source>
</reference>
<gene>
    <name evidence="2" type="ORF">MLIT_49490</name>
</gene>
<evidence type="ECO:0000313" key="3">
    <source>
        <dbReference type="Proteomes" id="UP000466607"/>
    </source>
</evidence>
<keyword evidence="1" id="KW-0812">Transmembrane</keyword>
<organism evidence="2 3">
    <name type="scientific">Mycolicibacterium litorale</name>
    <dbReference type="NCBI Taxonomy" id="758802"/>
    <lineage>
        <taxon>Bacteria</taxon>
        <taxon>Bacillati</taxon>
        <taxon>Actinomycetota</taxon>
        <taxon>Actinomycetes</taxon>
        <taxon>Mycobacteriales</taxon>
        <taxon>Mycobacteriaceae</taxon>
        <taxon>Mycolicibacterium</taxon>
    </lineage>
</organism>
<accession>A0AAD1ITQ3</accession>
<sequence length="214" mass="22574">MVVPLAQWDETFIGTSMVRDSGDASITAGTIAADLDTYRAAAVVADYLGGEATAEIVDAGVEVSAVENSNLIEIVATATDPESALKLSEEFAHATLADRWRALAAELDERIAVITPLAAARPDSSEAAMRLDTLRIVRRGGVDPTLQIKSTSPVVRDDPLPVGVSIAVAIAAGLFIGLVAEYAMVRRRGRTEPAIEELTDGDQPAHTCAHNGRR</sequence>
<dbReference type="Proteomes" id="UP000466607">
    <property type="component" value="Chromosome"/>
</dbReference>
<keyword evidence="1" id="KW-0472">Membrane</keyword>